<evidence type="ECO:0000313" key="2">
    <source>
        <dbReference type="Proteomes" id="UP001157502"/>
    </source>
</evidence>
<protein>
    <submittedName>
        <fullName evidence="1">Uncharacterized protein</fullName>
    </submittedName>
</protein>
<accession>A0ACC2FR69</accession>
<organism evidence="1 2">
    <name type="scientific">Dallia pectoralis</name>
    <name type="common">Alaska blackfish</name>
    <dbReference type="NCBI Taxonomy" id="75939"/>
    <lineage>
        <taxon>Eukaryota</taxon>
        <taxon>Metazoa</taxon>
        <taxon>Chordata</taxon>
        <taxon>Craniata</taxon>
        <taxon>Vertebrata</taxon>
        <taxon>Euteleostomi</taxon>
        <taxon>Actinopterygii</taxon>
        <taxon>Neopterygii</taxon>
        <taxon>Teleostei</taxon>
        <taxon>Protacanthopterygii</taxon>
        <taxon>Esociformes</taxon>
        <taxon>Umbridae</taxon>
        <taxon>Dallia</taxon>
    </lineage>
</organism>
<proteinExistence type="predicted"/>
<sequence length="277" mass="30329">MSMKIPHQAVIKDFNRSDTKALLEDLTCPINQVLEPTCLCLGSRIVLTAHAEPPPSLIVLKERQQDPDRPGTTDLRSGTCKKTGDCCEDYQHVCQISAAIDCVVGPWGLWSPCTSPCGVGSTERSRLVTIPPRNGGTPCLDLKQRRGCFGNNNICISGKEVAKILPDSFKRNFKDPWGRPHMLMKKEKPSYCVYMRVKQASAACRLNLWSAQLVGERLVCSECQSDAMATTDRCGGDGLQSTRTFWTAASVPGCHGSWVRESFSGSCSCPPNSVLFV</sequence>
<keyword evidence="2" id="KW-1185">Reference proteome</keyword>
<evidence type="ECO:0000313" key="1">
    <source>
        <dbReference type="EMBL" id="KAJ7993869.1"/>
    </source>
</evidence>
<dbReference type="EMBL" id="CM055750">
    <property type="protein sequence ID" value="KAJ7993869.1"/>
    <property type="molecule type" value="Genomic_DNA"/>
</dbReference>
<reference evidence="1" key="1">
    <citation type="submission" date="2021-05" db="EMBL/GenBank/DDBJ databases">
        <authorList>
            <person name="Pan Q."/>
            <person name="Jouanno E."/>
            <person name="Zahm M."/>
            <person name="Klopp C."/>
            <person name="Cabau C."/>
            <person name="Louis A."/>
            <person name="Berthelot C."/>
            <person name="Parey E."/>
            <person name="Roest Crollius H."/>
            <person name="Montfort J."/>
            <person name="Robinson-Rechavi M."/>
            <person name="Bouchez O."/>
            <person name="Lampietro C."/>
            <person name="Lopez Roques C."/>
            <person name="Donnadieu C."/>
            <person name="Postlethwait J."/>
            <person name="Bobe J."/>
            <person name="Dillon D."/>
            <person name="Chandos A."/>
            <person name="von Hippel F."/>
            <person name="Guiguen Y."/>
        </authorList>
    </citation>
    <scope>NUCLEOTIDE SEQUENCE</scope>
    <source>
        <strain evidence="1">YG-Jan2019</strain>
    </source>
</reference>
<comment type="caution">
    <text evidence="1">The sequence shown here is derived from an EMBL/GenBank/DDBJ whole genome shotgun (WGS) entry which is preliminary data.</text>
</comment>
<gene>
    <name evidence="1" type="ORF">DPEC_G00259170</name>
</gene>
<name>A0ACC2FR69_DALPE</name>
<dbReference type="Proteomes" id="UP001157502">
    <property type="component" value="Chromosome 23"/>
</dbReference>